<dbReference type="RefSeq" id="WP_028510886.1">
    <property type="nucleotide sequence ID" value="NZ_JEOB01000001.1"/>
</dbReference>
<gene>
    <name evidence="1" type="ORF">RASY3_02645</name>
</gene>
<dbReference type="AlphaFoldDB" id="A0A011VZE3"/>
<name>A0A011VZE3_RUMAL</name>
<proteinExistence type="predicted"/>
<sequence length="70" mass="8367">MNDSIRQNLIDAGCDEDFIRRFEDCICDRSKCEKLLAQHRRELLDEVHEKEDNISCLDYLVFMMKKEGLK</sequence>
<dbReference type="PATRIC" id="fig|1341156.4.peg.250"/>
<evidence type="ECO:0000313" key="1">
    <source>
        <dbReference type="EMBL" id="EXM40696.1"/>
    </source>
</evidence>
<dbReference type="Proteomes" id="UP000021369">
    <property type="component" value="Unassembled WGS sequence"/>
</dbReference>
<keyword evidence="2" id="KW-1185">Reference proteome</keyword>
<dbReference type="OrthoDB" id="3078708at2"/>
<protein>
    <submittedName>
        <fullName evidence="1">Uncharacterized protein</fullName>
    </submittedName>
</protein>
<comment type="caution">
    <text evidence="1">The sequence shown here is derived from an EMBL/GenBank/DDBJ whole genome shotgun (WGS) entry which is preliminary data.</text>
</comment>
<dbReference type="EMBL" id="JEOB01000001">
    <property type="protein sequence ID" value="EXM40696.1"/>
    <property type="molecule type" value="Genomic_DNA"/>
</dbReference>
<evidence type="ECO:0000313" key="2">
    <source>
        <dbReference type="Proteomes" id="UP000021369"/>
    </source>
</evidence>
<reference evidence="1 2" key="1">
    <citation type="submission" date="2013-06" db="EMBL/GenBank/DDBJ databases">
        <title>Rumen cellulosomics: divergent fiber-degrading strategies revealed by comparative genome-wide analysis of six Ruminococcal strains.</title>
        <authorList>
            <person name="Dassa B."/>
            <person name="Borovok I."/>
            <person name="Lamed R."/>
            <person name="Flint H."/>
            <person name="Yeoman C.J."/>
            <person name="White B."/>
            <person name="Bayer E.A."/>
        </authorList>
    </citation>
    <scope>NUCLEOTIDE SEQUENCE [LARGE SCALE GENOMIC DNA]</scope>
    <source>
        <strain evidence="1 2">SY3</strain>
    </source>
</reference>
<organism evidence="1 2">
    <name type="scientific">Ruminococcus albus SY3</name>
    <dbReference type="NCBI Taxonomy" id="1341156"/>
    <lineage>
        <taxon>Bacteria</taxon>
        <taxon>Bacillati</taxon>
        <taxon>Bacillota</taxon>
        <taxon>Clostridia</taxon>
        <taxon>Eubacteriales</taxon>
        <taxon>Oscillospiraceae</taxon>
        <taxon>Ruminococcus</taxon>
    </lineage>
</organism>
<accession>A0A011VZE3</accession>